<dbReference type="PROSITE" id="PS50110">
    <property type="entry name" value="RESPONSE_REGULATORY"/>
    <property type="match status" value="1"/>
</dbReference>
<dbReference type="Gene3D" id="3.40.50.2300">
    <property type="match status" value="1"/>
</dbReference>
<gene>
    <name evidence="5" type="ORF">QM012_003885</name>
</gene>
<dbReference type="PRINTS" id="PR00344">
    <property type="entry name" value="BCTRLSENSOR"/>
</dbReference>
<dbReference type="EMBL" id="JASGXD010000018">
    <property type="protein sequence ID" value="KAK6000253.1"/>
    <property type="molecule type" value="Genomic_DNA"/>
</dbReference>
<dbReference type="Gene3D" id="1.10.287.130">
    <property type="match status" value="1"/>
</dbReference>
<dbReference type="SUPFAM" id="SSF55785">
    <property type="entry name" value="PYP-like sensor domain (PAS domain)"/>
    <property type="match status" value="1"/>
</dbReference>
<dbReference type="InterPro" id="IPR011006">
    <property type="entry name" value="CheY-like_superfamily"/>
</dbReference>
<dbReference type="Gene3D" id="3.30.450.20">
    <property type="entry name" value="PAS domain"/>
    <property type="match status" value="2"/>
</dbReference>
<feature type="domain" description="Histidine kinase" evidence="3">
    <location>
        <begin position="644"/>
        <end position="915"/>
    </location>
</feature>
<dbReference type="InterPro" id="IPR050956">
    <property type="entry name" value="2C_system_His_kinase"/>
</dbReference>
<dbReference type="PANTHER" id="PTHR43719:SF30">
    <property type="entry name" value="TWO-COMPONENT SYSTEM RESPONSE REGULATOR"/>
    <property type="match status" value="1"/>
</dbReference>
<dbReference type="Proteomes" id="UP001341245">
    <property type="component" value="Unassembled WGS sequence"/>
</dbReference>
<dbReference type="CDD" id="cd17546">
    <property type="entry name" value="REC_hyHK_CKI1_RcsC-like"/>
    <property type="match status" value="1"/>
</dbReference>
<dbReference type="Gene3D" id="3.30.565.10">
    <property type="entry name" value="Histidine kinase-like ATPase, C-terminal domain"/>
    <property type="match status" value="1"/>
</dbReference>
<comment type="caution">
    <text evidence="5">The sequence shown here is derived from an EMBL/GenBank/DDBJ whole genome shotgun (WGS) entry which is preliminary data.</text>
</comment>
<dbReference type="PROSITE" id="PS50109">
    <property type="entry name" value="HIS_KIN"/>
    <property type="match status" value="1"/>
</dbReference>
<protein>
    <recommendedName>
        <fullName evidence="7">Histidine kinase HHK15p</fullName>
    </recommendedName>
</protein>
<evidence type="ECO:0000313" key="5">
    <source>
        <dbReference type="EMBL" id="KAK6000253.1"/>
    </source>
</evidence>
<dbReference type="Pfam" id="PF02518">
    <property type="entry name" value="HATPase_c"/>
    <property type="match status" value="1"/>
</dbReference>
<dbReference type="SUPFAM" id="SSF55874">
    <property type="entry name" value="ATPase domain of HSP90 chaperone/DNA topoisomerase II/histidine kinase"/>
    <property type="match status" value="1"/>
</dbReference>
<dbReference type="Pfam" id="PF00512">
    <property type="entry name" value="HisKA"/>
    <property type="match status" value="1"/>
</dbReference>
<dbReference type="InterPro" id="IPR036890">
    <property type="entry name" value="HATPase_C_sf"/>
</dbReference>
<dbReference type="InterPro" id="IPR001789">
    <property type="entry name" value="Sig_transdc_resp-reg_receiver"/>
</dbReference>
<keyword evidence="1 2" id="KW-0597">Phosphoprotein</keyword>
<dbReference type="SMART" id="SM00387">
    <property type="entry name" value="HATPase_c"/>
    <property type="match status" value="1"/>
</dbReference>
<evidence type="ECO:0000256" key="2">
    <source>
        <dbReference type="PROSITE-ProRule" id="PRU00169"/>
    </source>
</evidence>
<evidence type="ECO:0000259" key="4">
    <source>
        <dbReference type="PROSITE" id="PS50110"/>
    </source>
</evidence>
<evidence type="ECO:0000313" key="6">
    <source>
        <dbReference type="Proteomes" id="UP001341245"/>
    </source>
</evidence>
<dbReference type="SMART" id="SM00388">
    <property type="entry name" value="HisKA"/>
    <property type="match status" value="1"/>
</dbReference>
<proteinExistence type="predicted"/>
<feature type="domain" description="Response regulatory" evidence="4">
    <location>
        <begin position="969"/>
        <end position="1104"/>
    </location>
</feature>
<dbReference type="InterPro" id="IPR000014">
    <property type="entry name" value="PAS"/>
</dbReference>
<sequence length="1111" mass="122793">MAAPKGKALIDTWIDLIAYDDRPTLLLDTSTRRIRFCNIAFDSLLLGDGASTDLQSWTDSLCAVAANATHEPIEFGTFAQQKWLGKSLGDAAMTVFCRWTPATATSGVNAVMLDHDQSTGKSKSPSGPQKLTDMYMGWLEPKDDPWLAYVNNYPFHETSLGPISSWHPQLRRAVQRMMVCPETRILYWGDEHAMMYNEAAVPILGKKHPCLGRSLVETWGQVMFDQIDPTIRAVVASGKAHQMKNVRFEMHRGDFPEQTWHHFYQLPITGPDGRYLGCVCEFAETTTAVVQENRAAILDESSRTAASVTSLKQLWSPSLNALSETSIDIVAGCVFSVASMGDSQAPQPSLTSQNYVLEASFGNTGIESTPSTSILKSLDRASEHDKLLVLRQDDDSLPTDLQWSTSDHVAIRIICILPITDLNNRRLAVAIFGMNPGRPFDEGSKSFVSSIGDLIRKSAIFVTLPEEQKKNAAITSALSDRLQIALLEAEMQEESYARLARQAPIGMYMLRPDGYPVFVNDAYLDLHGVSRAEFYRSADEDLGWNATVYDGDLDLVADMWSSTIRGRKPVQAEVRLKAPGRGYPEDVRWVESMSFAERDETGKVTAVQGWLLDVSPRKMNERLINEKLRDALENKRATETFLDMLSHEMRNPLSSILQLADGTISLLETPQAPDTIDSLKDSAQTITLCARHMKTIIDEVLTFSKLDSNLLVLSLERAQVPTIIETALKMFEKEIENANIVANMEIDQSYINLAVDFVLVDPSRLLQVIINFLSNSIKFTKFERERRITVKLAASVMKPTEKDFGISFLSPRKEMNKDSSMPTTPTTTVPGVELGEEVYVYIGVEDTGRGLTEDECKVLFQRFAQASPKTYKTYGGSGLGLFISRGLSELQGGQIGVKSIAGVGSTFAFFIKTRRAEPPAPTSRTGSVASTEALTDVLNLPHEKGKKDIKVLTMSNAVDESSVLLTNLHILVCEDNKINQKVIAQQLRRLEGVHTVHVADDGLAALNFLATTTFSSSSFSSPSTVPLSVILMDVEMPVMDGLAAVRRIRQLEARGDITRHVPVIAITANARPEQVAIALEAGMDEVVTKPFLVRELVPRMMALVQKYTDGA</sequence>
<dbReference type="InterPro" id="IPR003661">
    <property type="entry name" value="HisK_dim/P_dom"/>
</dbReference>
<dbReference type="SUPFAM" id="SSF52172">
    <property type="entry name" value="CheY-like"/>
    <property type="match status" value="1"/>
</dbReference>
<evidence type="ECO:0008006" key="7">
    <source>
        <dbReference type="Google" id="ProtNLM"/>
    </source>
</evidence>
<dbReference type="CDD" id="cd00130">
    <property type="entry name" value="PAS"/>
    <property type="match status" value="1"/>
</dbReference>
<dbReference type="SMART" id="SM00448">
    <property type="entry name" value="REC"/>
    <property type="match status" value="1"/>
</dbReference>
<dbReference type="InterPro" id="IPR005467">
    <property type="entry name" value="His_kinase_dom"/>
</dbReference>
<feature type="modified residue" description="4-aspartylphosphate" evidence="2">
    <location>
        <position position="1033"/>
    </location>
</feature>
<dbReference type="SUPFAM" id="SSF47384">
    <property type="entry name" value="Homodimeric domain of signal transducing histidine kinase"/>
    <property type="match status" value="1"/>
</dbReference>
<evidence type="ECO:0000256" key="1">
    <source>
        <dbReference type="ARBA" id="ARBA00022553"/>
    </source>
</evidence>
<dbReference type="InterPro" id="IPR036097">
    <property type="entry name" value="HisK_dim/P_sf"/>
</dbReference>
<dbReference type="Pfam" id="PF00072">
    <property type="entry name" value="Response_reg"/>
    <property type="match status" value="1"/>
</dbReference>
<dbReference type="InterPro" id="IPR003594">
    <property type="entry name" value="HATPase_dom"/>
</dbReference>
<dbReference type="NCBIfam" id="TIGR00229">
    <property type="entry name" value="sensory_box"/>
    <property type="match status" value="1"/>
</dbReference>
<organism evidence="5 6">
    <name type="scientific">Aureobasidium pullulans</name>
    <name type="common">Black yeast</name>
    <name type="synonym">Pullularia pullulans</name>
    <dbReference type="NCBI Taxonomy" id="5580"/>
    <lineage>
        <taxon>Eukaryota</taxon>
        <taxon>Fungi</taxon>
        <taxon>Dikarya</taxon>
        <taxon>Ascomycota</taxon>
        <taxon>Pezizomycotina</taxon>
        <taxon>Dothideomycetes</taxon>
        <taxon>Dothideomycetidae</taxon>
        <taxon>Dothideales</taxon>
        <taxon>Saccotheciaceae</taxon>
        <taxon>Aureobasidium</taxon>
    </lineage>
</organism>
<dbReference type="PANTHER" id="PTHR43719">
    <property type="entry name" value="TWO-COMPONENT HISTIDINE KINASE"/>
    <property type="match status" value="1"/>
</dbReference>
<name>A0ABR0T743_AURPU</name>
<evidence type="ECO:0000259" key="3">
    <source>
        <dbReference type="PROSITE" id="PS50109"/>
    </source>
</evidence>
<keyword evidence="6" id="KW-1185">Reference proteome</keyword>
<accession>A0ABR0T743</accession>
<reference evidence="5 6" key="1">
    <citation type="submission" date="2023-11" db="EMBL/GenBank/DDBJ databases">
        <title>Draft genome sequence and annotation of the polyextremotolerant black yeast-like fungus Aureobasidium pullulans NRRL 62042.</title>
        <authorList>
            <person name="Dielentheis-Frenken M.R.E."/>
            <person name="Wibberg D."/>
            <person name="Blank L.M."/>
            <person name="Tiso T."/>
        </authorList>
    </citation>
    <scope>NUCLEOTIDE SEQUENCE [LARGE SCALE GENOMIC DNA]</scope>
    <source>
        <strain evidence="5 6">NRRL 62042</strain>
    </source>
</reference>
<dbReference type="InterPro" id="IPR004358">
    <property type="entry name" value="Sig_transdc_His_kin-like_C"/>
</dbReference>
<dbReference type="CDD" id="cd00082">
    <property type="entry name" value="HisKA"/>
    <property type="match status" value="1"/>
</dbReference>
<dbReference type="InterPro" id="IPR035965">
    <property type="entry name" value="PAS-like_dom_sf"/>
</dbReference>